<proteinExistence type="predicted"/>
<name>A0A923T693_9BACT</name>
<evidence type="ECO:0000313" key="1">
    <source>
        <dbReference type="EMBL" id="MBC6993175.1"/>
    </source>
</evidence>
<reference evidence="1" key="1">
    <citation type="submission" date="2020-08" db="EMBL/GenBank/DDBJ databases">
        <title>Lewinella bacteria from marine environments.</title>
        <authorList>
            <person name="Zhong Y."/>
        </authorList>
    </citation>
    <scope>NUCLEOTIDE SEQUENCE</scope>
    <source>
        <strain evidence="1">KCTC 42187</strain>
    </source>
</reference>
<accession>A0A923T693</accession>
<evidence type="ECO:0000313" key="2">
    <source>
        <dbReference type="Proteomes" id="UP000650081"/>
    </source>
</evidence>
<keyword evidence="2" id="KW-1185">Reference proteome</keyword>
<gene>
    <name evidence="1" type="ORF">H9S92_03310</name>
</gene>
<dbReference type="AlphaFoldDB" id="A0A923T693"/>
<protein>
    <submittedName>
        <fullName evidence="1">HEAT repeat domain-containing protein</fullName>
    </submittedName>
</protein>
<dbReference type="Proteomes" id="UP000650081">
    <property type="component" value="Unassembled WGS sequence"/>
</dbReference>
<dbReference type="EMBL" id="JACSIT010000056">
    <property type="protein sequence ID" value="MBC6993175.1"/>
    <property type="molecule type" value="Genomic_DNA"/>
</dbReference>
<organism evidence="1 2">
    <name type="scientific">Neolewinella lacunae</name>
    <dbReference type="NCBI Taxonomy" id="1517758"/>
    <lineage>
        <taxon>Bacteria</taxon>
        <taxon>Pseudomonadati</taxon>
        <taxon>Bacteroidota</taxon>
        <taxon>Saprospiria</taxon>
        <taxon>Saprospirales</taxon>
        <taxon>Lewinellaceae</taxon>
        <taxon>Neolewinella</taxon>
    </lineage>
</organism>
<dbReference type="RefSeq" id="WP_187465296.1">
    <property type="nucleotide sequence ID" value="NZ_JACSIT010000056.1"/>
</dbReference>
<comment type="caution">
    <text evidence="1">The sequence shown here is derived from an EMBL/GenBank/DDBJ whole genome shotgun (WGS) entry which is preliminary data.</text>
</comment>
<sequence>MNHYEQSALLFYSEKNFFMSYNLFLEAVRMDKENTMFWYGLGDSICGYSNQNGIQKLYPLGISCIKKSFEINPENKYSSSMLERMKNNLSIGEEFISKLKIVSFEEIEKIGVDIPNEKLIENFQKLKSADNKIKAIMHLGETKNPKYAALLEHCILNDENQTIRFAALKRIGFYQNDIDLKPMFDSIIADNKVEENEPYFSLAAGGINKDWAKEIHSKFQEKLEKNDVDLNKLNSLMQDDMLYMNLSMLFLGETRTEELKASIQNNKRKEIGDKIALYMKPNVIDDLKQKEIMDEEGRFSSLGIALLNKYLQMIESSQVNKKEEINKSPKKEITLKTSEKKKWWKLW</sequence>